<protein>
    <recommendedName>
        <fullName evidence="1">NTF2 fold domain-containing protein</fullName>
    </recommendedName>
</protein>
<dbReference type="AlphaFoldDB" id="A0A968GE47"/>
<keyword evidence="3" id="KW-1185">Reference proteome</keyword>
<sequence>MQLTLTRTVLIFVMVLSLLSMGYSKNSEDPWLMMSQAVEKGFIPNEEIALSIAREILSVVYNPSFIDDTTYTVVSEKRQLDEVWNIYGVISGDESEDLQLLVVLERYSGRIIGVTNFTQHQSDYSPFLIRSSKKGYITTKALASRLAELFLKQFYGDAFQSQTPLKVKLKDGIWYINGSGKANSPFGTAMIKIRQSDGAVLGFRHYQIT</sequence>
<dbReference type="EMBL" id="JAATLK010000001">
    <property type="protein sequence ID" value="NIZ46528.1"/>
    <property type="molecule type" value="Genomic_DNA"/>
</dbReference>
<evidence type="ECO:0000313" key="2">
    <source>
        <dbReference type="EMBL" id="NIZ46528.1"/>
    </source>
</evidence>
<accession>A0A968GE47</accession>
<gene>
    <name evidence="2" type="ORF">HCT46_01115</name>
</gene>
<dbReference type="RefSeq" id="WP_167702983.1">
    <property type="nucleotide sequence ID" value="NZ_CP118168.1"/>
</dbReference>
<evidence type="ECO:0000259" key="1">
    <source>
        <dbReference type="Pfam" id="PF15631"/>
    </source>
</evidence>
<evidence type="ECO:0000313" key="3">
    <source>
        <dbReference type="Proteomes" id="UP000752013"/>
    </source>
</evidence>
<organism evidence="2 3">
    <name type="scientific">Entomospira nematocerorum</name>
    <dbReference type="NCBI Taxonomy" id="2719987"/>
    <lineage>
        <taxon>Bacteria</taxon>
        <taxon>Pseudomonadati</taxon>
        <taxon>Spirochaetota</taxon>
        <taxon>Spirochaetia</taxon>
        <taxon>Spirochaetales</taxon>
        <taxon>Spirochaetaceae</taxon>
        <taxon>Entomospira</taxon>
    </lineage>
</organism>
<dbReference type="Proteomes" id="UP000752013">
    <property type="component" value="Unassembled WGS sequence"/>
</dbReference>
<dbReference type="InterPro" id="IPR028921">
    <property type="entry name" value="NTF2_fold_dom"/>
</dbReference>
<dbReference type="Pfam" id="PF15631">
    <property type="entry name" value="Imm-NTF2-2"/>
    <property type="match status" value="1"/>
</dbReference>
<comment type="caution">
    <text evidence="2">The sequence shown here is derived from an EMBL/GenBank/DDBJ whole genome shotgun (WGS) entry which is preliminary data.</text>
</comment>
<name>A0A968GE47_9SPIO</name>
<reference evidence="2" key="1">
    <citation type="submission" date="2020-03" db="EMBL/GenBank/DDBJ databases">
        <title>Spirochaetal bacteria isolated from arthropods constitute a novel genus Entomospira genus novum within the order Spirochaetales.</title>
        <authorList>
            <person name="Grana-Miraglia L."/>
            <person name="Sikutova S."/>
            <person name="Fingerle V."/>
            <person name="Sing A."/>
            <person name="Castillo-Ramirez S."/>
            <person name="Margos G."/>
            <person name="Rudolf I."/>
        </authorList>
    </citation>
    <scope>NUCLEOTIDE SEQUENCE</scope>
    <source>
        <strain evidence="2">BR208</strain>
    </source>
</reference>
<feature type="domain" description="NTF2 fold" evidence="1">
    <location>
        <begin position="143"/>
        <end position="207"/>
    </location>
</feature>
<proteinExistence type="predicted"/>